<dbReference type="AlphaFoldDB" id="A0A0D2BE93"/>
<organism evidence="2 3">
    <name type="scientific">Exophiala spinifera</name>
    <dbReference type="NCBI Taxonomy" id="91928"/>
    <lineage>
        <taxon>Eukaryota</taxon>
        <taxon>Fungi</taxon>
        <taxon>Dikarya</taxon>
        <taxon>Ascomycota</taxon>
        <taxon>Pezizomycotina</taxon>
        <taxon>Eurotiomycetes</taxon>
        <taxon>Chaetothyriomycetidae</taxon>
        <taxon>Chaetothyriales</taxon>
        <taxon>Herpotrichiellaceae</taxon>
        <taxon>Exophiala</taxon>
    </lineage>
</organism>
<dbReference type="GeneID" id="27339140"/>
<dbReference type="HOGENOM" id="CLU_065414_0_0_1"/>
<protein>
    <submittedName>
        <fullName evidence="2">Uncharacterized protein</fullName>
    </submittedName>
</protein>
<dbReference type="OrthoDB" id="5410365at2759"/>
<name>A0A0D2BE93_9EURO</name>
<reference evidence="2 3" key="1">
    <citation type="submission" date="2015-01" db="EMBL/GenBank/DDBJ databases">
        <title>The Genome Sequence of Exophiala spinifera CBS89968.</title>
        <authorList>
            <consortium name="The Broad Institute Genomics Platform"/>
            <person name="Cuomo C."/>
            <person name="de Hoog S."/>
            <person name="Gorbushina A."/>
            <person name="Stielow B."/>
            <person name="Teixiera M."/>
            <person name="Abouelleil A."/>
            <person name="Chapman S.B."/>
            <person name="Priest M."/>
            <person name="Young S.K."/>
            <person name="Wortman J."/>
            <person name="Nusbaum C."/>
            <person name="Birren B."/>
        </authorList>
    </citation>
    <scope>NUCLEOTIDE SEQUENCE [LARGE SCALE GENOMIC DNA]</scope>
    <source>
        <strain evidence="2 3">CBS 89968</strain>
    </source>
</reference>
<proteinExistence type="predicted"/>
<dbReference type="EMBL" id="KN847504">
    <property type="protein sequence ID" value="KIW09714.1"/>
    <property type="molecule type" value="Genomic_DNA"/>
</dbReference>
<feature type="region of interest" description="Disordered" evidence="1">
    <location>
        <begin position="270"/>
        <end position="295"/>
    </location>
</feature>
<dbReference type="VEuPathDB" id="FungiDB:PV08_12057"/>
<evidence type="ECO:0000313" key="2">
    <source>
        <dbReference type="EMBL" id="KIW09714.1"/>
    </source>
</evidence>
<evidence type="ECO:0000256" key="1">
    <source>
        <dbReference type="SAM" id="MobiDB-lite"/>
    </source>
</evidence>
<dbReference type="RefSeq" id="XP_016229930.1">
    <property type="nucleotide sequence ID" value="XM_016386364.1"/>
</dbReference>
<evidence type="ECO:0000313" key="3">
    <source>
        <dbReference type="Proteomes" id="UP000053328"/>
    </source>
</evidence>
<gene>
    <name evidence="2" type="ORF">PV08_12057</name>
</gene>
<feature type="compositionally biased region" description="Acidic residues" evidence="1">
    <location>
        <begin position="276"/>
        <end position="295"/>
    </location>
</feature>
<keyword evidence="3" id="KW-1185">Reference proteome</keyword>
<accession>A0A0D2BE93</accession>
<sequence length="295" mass="32613">MSATYIFTTSPWSKEAISLGSIVPDRRYPNEDIIKGTVTEEDVSVTINNDFKGVIDNGSQTILRGTIAALWMTICSIFWKVESTGSFEISAKEARLYSLSQPTAVFQKLCELEHVRKFFQDCHRQEITPAFITGYRTLTDAKLLQKGQSVSTASGSTDVKTGGIGNAPSDAMRSTVQVGQEINDGRCLEYQTKGEAIFAINFRKILIKVRRSELVPSLERQTPTSWLIFSNVRGKQVGEAEVIQVSLDTSGVVKGSVLVFADADGSFISLSKGDLPQEEEEEEEEEEDDDDDDDE</sequence>
<dbReference type="Proteomes" id="UP000053328">
    <property type="component" value="Unassembled WGS sequence"/>
</dbReference>